<gene>
    <name evidence="1" type="ORF">DERYTH_LOCUS18331</name>
</gene>
<dbReference type="AlphaFoldDB" id="A0A9N9J5S6"/>
<protein>
    <submittedName>
        <fullName evidence="1">24106_t:CDS:1</fullName>
    </submittedName>
</protein>
<name>A0A9N9J5S6_9GLOM</name>
<evidence type="ECO:0000313" key="1">
    <source>
        <dbReference type="EMBL" id="CAG8767063.1"/>
    </source>
</evidence>
<accession>A0A9N9J5S6</accession>
<feature type="non-terminal residue" evidence="1">
    <location>
        <position position="1"/>
    </location>
</feature>
<dbReference type="Proteomes" id="UP000789405">
    <property type="component" value="Unassembled WGS sequence"/>
</dbReference>
<evidence type="ECO:0000313" key="2">
    <source>
        <dbReference type="Proteomes" id="UP000789405"/>
    </source>
</evidence>
<proteinExistence type="predicted"/>
<keyword evidence="2" id="KW-1185">Reference proteome</keyword>
<organism evidence="1 2">
    <name type="scientific">Dentiscutata erythropus</name>
    <dbReference type="NCBI Taxonomy" id="1348616"/>
    <lineage>
        <taxon>Eukaryota</taxon>
        <taxon>Fungi</taxon>
        <taxon>Fungi incertae sedis</taxon>
        <taxon>Mucoromycota</taxon>
        <taxon>Glomeromycotina</taxon>
        <taxon>Glomeromycetes</taxon>
        <taxon>Diversisporales</taxon>
        <taxon>Gigasporaceae</taxon>
        <taxon>Dentiscutata</taxon>
    </lineage>
</organism>
<reference evidence="1" key="1">
    <citation type="submission" date="2021-06" db="EMBL/GenBank/DDBJ databases">
        <authorList>
            <person name="Kallberg Y."/>
            <person name="Tangrot J."/>
            <person name="Rosling A."/>
        </authorList>
    </citation>
    <scope>NUCLEOTIDE SEQUENCE</scope>
    <source>
        <strain evidence="1">MA453B</strain>
    </source>
</reference>
<sequence>GLGQDRHLSQQRAVQVRKTAKLSCESYKNCESSGLKLRTLQLSNRLITNKPGRLV</sequence>
<comment type="caution">
    <text evidence="1">The sequence shown here is derived from an EMBL/GenBank/DDBJ whole genome shotgun (WGS) entry which is preliminary data.</text>
</comment>
<dbReference type="EMBL" id="CAJVPY010018434">
    <property type="protein sequence ID" value="CAG8767063.1"/>
    <property type="molecule type" value="Genomic_DNA"/>
</dbReference>